<protein>
    <submittedName>
        <fullName evidence="2">DUF742 domain-containing protein</fullName>
    </submittedName>
</protein>
<sequence>MAPNGNETGNGSWFGQPSDGIYRGAADGPGGDPSRDSARPGQQPQDQQWSVGNNAPSSLVRPYAVTRGRTKPKSQLPLEALISSTATARNEFGTLTPECQAISDICREWRSVAEISALLRIPLGVARVLVADMSEQGLVQISSSSSNTDSRPNVNLLERVLSGLRKL</sequence>
<keyword evidence="3" id="KW-1185">Reference proteome</keyword>
<comment type="caution">
    <text evidence="2">The sequence shown here is derived from an EMBL/GenBank/DDBJ whole genome shotgun (WGS) entry which is preliminary data.</text>
</comment>
<evidence type="ECO:0000256" key="1">
    <source>
        <dbReference type="SAM" id="MobiDB-lite"/>
    </source>
</evidence>
<organism evidence="2 3">
    <name type="scientific">Salinactinospora qingdaonensis</name>
    <dbReference type="NCBI Taxonomy" id="702744"/>
    <lineage>
        <taxon>Bacteria</taxon>
        <taxon>Bacillati</taxon>
        <taxon>Actinomycetota</taxon>
        <taxon>Actinomycetes</taxon>
        <taxon>Streptosporangiales</taxon>
        <taxon>Nocardiopsidaceae</taxon>
        <taxon>Salinactinospora</taxon>
    </lineage>
</organism>
<proteinExistence type="predicted"/>
<accession>A0ABP7FER4</accession>
<dbReference type="Proteomes" id="UP001500908">
    <property type="component" value="Unassembled WGS sequence"/>
</dbReference>
<name>A0ABP7FER4_9ACTN</name>
<evidence type="ECO:0000313" key="3">
    <source>
        <dbReference type="Proteomes" id="UP001500908"/>
    </source>
</evidence>
<dbReference type="Pfam" id="PF05331">
    <property type="entry name" value="DUF742"/>
    <property type="match status" value="1"/>
</dbReference>
<dbReference type="PANTHER" id="PTHR36221">
    <property type="entry name" value="DUF742 DOMAIN-CONTAINING PROTEIN"/>
    <property type="match status" value="1"/>
</dbReference>
<dbReference type="EMBL" id="BAABDD010000005">
    <property type="protein sequence ID" value="GAA3735490.1"/>
    <property type="molecule type" value="Genomic_DNA"/>
</dbReference>
<feature type="compositionally biased region" description="Polar residues" evidence="1">
    <location>
        <begin position="40"/>
        <end position="57"/>
    </location>
</feature>
<feature type="compositionally biased region" description="Polar residues" evidence="1">
    <location>
        <begin position="1"/>
        <end position="15"/>
    </location>
</feature>
<dbReference type="InterPro" id="IPR007995">
    <property type="entry name" value="DUF742"/>
</dbReference>
<reference evidence="3" key="1">
    <citation type="journal article" date="2019" name="Int. J. Syst. Evol. Microbiol.">
        <title>The Global Catalogue of Microorganisms (GCM) 10K type strain sequencing project: providing services to taxonomists for standard genome sequencing and annotation.</title>
        <authorList>
            <consortium name="The Broad Institute Genomics Platform"/>
            <consortium name="The Broad Institute Genome Sequencing Center for Infectious Disease"/>
            <person name="Wu L."/>
            <person name="Ma J."/>
        </authorList>
    </citation>
    <scope>NUCLEOTIDE SEQUENCE [LARGE SCALE GENOMIC DNA]</scope>
    <source>
        <strain evidence="3">JCM 17137</strain>
    </source>
</reference>
<dbReference type="PANTHER" id="PTHR36221:SF1">
    <property type="entry name" value="DUF742 DOMAIN-CONTAINING PROTEIN"/>
    <property type="match status" value="1"/>
</dbReference>
<gene>
    <name evidence="2" type="ORF">GCM10022402_14600</name>
</gene>
<evidence type="ECO:0000313" key="2">
    <source>
        <dbReference type="EMBL" id="GAA3735490.1"/>
    </source>
</evidence>
<feature type="region of interest" description="Disordered" evidence="1">
    <location>
        <begin position="1"/>
        <end position="61"/>
    </location>
</feature>